<dbReference type="Pfam" id="PF03641">
    <property type="entry name" value="Lysine_decarbox"/>
    <property type="match status" value="1"/>
</dbReference>
<dbReference type="PANTHER" id="PTHR31223">
    <property type="entry name" value="LOG FAMILY PROTEIN YJL055W"/>
    <property type="match status" value="1"/>
</dbReference>
<dbReference type="AlphaFoldDB" id="A0A386HQP9"/>
<dbReference type="PANTHER" id="PTHR31223:SF70">
    <property type="entry name" value="LOG FAMILY PROTEIN YJL055W"/>
    <property type="match status" value="1"/>
</dbReference>
<dbReference type="GO" id="GO:0009691">
    <property type="term" value="P:cytokinin biosynthetic process"/>
    <property type="evidence" value="ECO:0007669"/>
    <property type="project" value="UniProtKB-UniRule"/>
</dbReference>
<accession>A0A386HQP9</accession>
<keyword evidence="3" id="KW-0203">Cytokinin biosynthesis</keyword>
<gene>
    <name evidence="4" type="ORF">D6B99_11560</name>
</gene>
<comment type="similarity">
    <text evidence="2 3">Belongs to the LOG family.</text>
</comment>
<dbReference type="OrthoDB" id="9801098at2"/>
<reference evidence="4 5" key="1">
    <citation type="submission" date="2018-09" db="EMBL/GenBank/DDBJ databases">
        <title>Arachidicoccus sp. nov., a bacterium isolated from soil.</title>
        <authorList>
            <person name="Weon H.-Y."/>
            <person name="Kwon S.-W."/>
            <person name="Lee S.A."/>
        </authorList>
    </citation>
    <scope>NUCLEOTIDE SEQUENCE [LARGE SCALE GENOMIC DNA]</scope>
    <source>
        <strain evidence="4 5">KIS59-12</strain>
    </source>
</reference>
<dbReference type="RefSeq" id="WP_119988517.1">
    <property type="nucleotide sequence ID" value="NZ_CP032489.1"/>
</dbReference>
<dbReference type="InterPro" id="IPR031100">
    <property type="entry name" value="LOG_fam"/>
</dbReference>
<name>A0A386HQP9_9BACT</name>
<protein>
    <recommendedName>
        <fullName evidence="3">Cytokinin riboside 5'-monophosphate phosphoribohydrolase</fullName>
        <ecNumber evidence="3">3.2.2.n1</ecNumber>
    </recommendedName>
</protein>
<dbReference type="EMBL" id="CP032489">
    <property type="protein sequence ID" value="AYD48175.1"/>
    <property type="molecule type" value="Genomic_DNA"/>
</dbReference>
<dbReference type="GO" id="GO:0008714">
    <property type="term" value="F:AMP nucleosidase activity"/>
    <property type="evidence" value="ECO:0007669"/>
    <property type="project" value="UniProtKB-EC"/>
</dbReference>
<evidence type="ECO:0000313" key="5">
    <source>
        <dbReference type="Proteomes" id="UP000266118"/>
    </source>
</evidence>
<evidence type="ECO:0000256" key="2">
    <source>
        <dbReference type="ARBA" id="ARBA00006763"/>
    </source>
</evidence>
<dbReference type="Gene3D" id="3.40.50.450">
    <property type="match status" value="1"/>
</dbReference>
<keyword evidence="5" id="KW-1185">Reference proteome</keyword>
<proteinExistence type="inferred from homology"/>
<evidence type="ECO:0000256" key="1">
    <source>
        <dbReference type="ARBA" id="ARBA00000274"/>
    </source>
</evidence>
<organism evidence="4 5">
    <name type="scientific">Arachidicoccus soli</name>
    <dbReference type="NCBI Taxonomy" id="2341117"/>
    <lineage>
        <taxon>Bacteria</taxon>
        <taxon>Pseudomonadati</taxon>
        <taxon>Bacteroidota</taxon>
        <taxon>Chitinophagia</taxon>
        <taxon>Chitinophagales</taxon>
        <taxon>Chitinophagaceae</taxon>
        <taxon>Arachidicoccus</taxon>
    </lineage>
</organism>
<keyword evidence="3" id="KW-0378">Hydrolase</keyword>
<dbReference type="SUPFAM" id="SSF102405">
    <property type="entry name" value="MCP/YpsA-like"/>
    <property type="match status" value="1"/>
</dbReference>
<dbReference type="Proteomes" id="UP000266118">
    <property type="component" value="Chromosome"/>
</dbReference>
<dbReference type="KEGG" id="ark:D6B99_11560"/>
<dbReference type="NCBIfam" id="TIGR00730">
    <property type="entry name" value="Rossman fold protein, TIGR00730 family"/>
    <property type="match status" value="1"/>
</dbReference>
<dbReference type="EC" id="3.2.2.n1" evidence="3"/>
<dbReference type="GO" id="GO:0005829">
    <property type="term" value="C:cytosol"/>
    <property type="evidence" value="ECO:0007669"/>
    <property type="project" value="TreeGrafter"/>
</dbReference>
<evidence type="ECO:0000313" key="4">
    <source>
        <dbReference type="EMBL" id="AYD48175.1"/>
    </source>
</evidence>
<sequence>MISSVAIFCGSQNGKNPIYLQHAKTLGTLLAQNNIHIVYGGGNAGIMGAIANSCLDNGGQVTGIIPRMLVEKEHAHTQLSQIHIVEDMHTRKQMMYSLCEAILILPGGNGTLDEMFETITWNVLNIHNKRIILLNTAGFYDALIKHMEIMRQEGFLYTPNKVILCNSPEEIIERLKLTRD</sequence>
<comment type="catalytic activity">
    <reaction evidence="1">
        <text>AMP + H2O = D-ribose 5-phosphate + adenine</text>
        <dbReference type="Rhea" id="RHEA:20129"/>
        <dbReference type="ChEBI" id="CHEBI:15377"/>
        <dbReference type="ChEBI" id="CHEBI:16708"/>
        <dbReference type="ChEBI" id="CHEBI:78346"/>
        <dbReference type="ChEBI" id="CHEBI:456215"/>
        <dbReference type="EC" id="3.2.2.4"/>
    </reaction>
</comment>
<evidence type="ECO:0000256" key="3">
    <source>
        <dbReference type="RuleBase" id="RU363015"/>
    </source>
</evidence>
<dbReference type="InterPro" id="IPR005269">
    <property type="entry name" value="LOG"/>
</dbReference>